<evidence type="ECO:0000313" key="5">
    <source>
        <dbReference type="Proteomes" id="UP000320791"/>
    </source>
</evidence>
<organism evidence="4 5">
    <name type="scientific">Corynebacterium canis</name>
    <dbReference type="NCBI Taxonomy" id="679663"/>
    <lineage>
        <taxon>Bacteria</taxon>
        <taxon>Bacillati</taxon>
        <taxon>Actinomycetota</taxon>
        <taxon>Actinomycetes</taxon>
        <taxon>Mycobacteriales</taxon>
        <taxon>Corynebacteriaceae</taxon>
        <taxon>Corynebacterium</taxon>
    </lineage>
</organism>
<dbReference type="InterPro" id="IPR028349">
    <property type="entry name" value="PafC-like"/>
</dbReference>
<feature type="domain" description="PafC HTH" evidence="2">
    <location>
        <begin position="9"/>
        <end position="122"/>
    </location>
</feature>
<evidence type="ECO:0000259" key="3">
    <source>
        <dbReference type="Pfam" id="PF25583"/>
    </source>
</evidence>
<dbReference type="AlphaFoldDB" id="A0A5C5US43"/>
<dbReference type="PROSITE" id="PS52050">
    <property type="entry name" value="WYL"/>
    <property type="match status" value="1"/>
</dbReference>
<feature type="domain" description="WYL" evidence="1">
    <location>
        <begin position="144"/>
        <end position="213"/>
    </location>
</feature>
<keyword evidence="5" id="KW-1185">Reference proteome</keyword>
<dbReference type="Pfam" id="PF13280">
    <property type="entry name" value="WYL"/>
    <property type="match status" value="1"/>
</dbReference>
<dbReference type="Proteomes" id="UP000320791">
    <property type="component" value="Unassembled WGS sequence"/>
</dbReference>
<dbReference type="InterPro" id="IPR057727">
    <property type="entry name" value="WCX_dom"/>
</dbReference>
<dbReference type="PANTHER" id="PTHR34580">
    <property type="match status" value="1"/>
</dbReference>
<dbReference type="EMBL" id="VOHM01000001">
    <property type="protein sequence ID" value="TWT29026.1"/>
    <property type="molecule type" value="Genomic_DNA"/>
</dbReference>
<dbReference type="InterPro" id="IPR051534">
    <property type="entry name" value="CBASS_pafABC_assoc_protein"/>
</dbReference>
<dbReference type="Pfam" id="PF25583">
    <property type="entry name" value="WCX"/>
    <property type="match status" value="1"/>
</dbReference>
<dbReference type="InterPro" id="IPR026881">
    <property type="entry name" value="WYL_dom"/>
</dbReference>
<accession>A0A5C5US43</accession>
<protein>
    <submittedName>
        <fullName evidence="4">WYL domain-containing protein</fullName>
    </submittedName>
</protein>
<feature type="domain" description="WCX" evidence="3">
    <location>
        <begin position="239"/>
        <end position="308"/>
    </location>
</feature>
<dbReference type="Pfam" id="PF19187">
    <property type="entry name" value="HTH_PafC"/>
    <property type="match status" value="1"/>
</dbReference>
<name>A0A5C5US43_9CORY</name>
<dbReference type="PIRSF" id="PIRSF016838">
    <property type="entry name" value="PafC"/>
    <property type="match status" value="1"/>
</dbReference>
<sequence>MAHSSARLEDLVRMLNLLPYFEAHPGRTIMEAAADLGRKPSEIKDDLDRLWCCGLPGMFPDDLVDLDHSYLGVNVTNNQGMDQPLRLTQTEAGALLLALDSLENVPGLMDRSAVLSAAEKLRGIMQDEMVAVVDSLAGEVSTEPVLDAVRQAMEQQHRLKFRYHSASTDEVSVREVSPARVFAHEGITYVTAWDTQAEAHRTFRTDRMLDVEVLEAAAEPHTELLRFDAKNPFDFGADEVQLRLRSEATWLAEYFPITLGDQHDAEWFDATMPLLSEDWVVRFALSNADRVSIVAPTSLVSAVAARSSSALAAYDETSDN</sequence>
<evidence type="ECO:0000259" key="2">
    <source>
        <dbReference type="Pfam" id="PF19187"/>
    </source>
</evidence>
<dbReference type="RefSeq" id="WP_146323142.1">
    <property type="nucleotide sequence ID" value="NZ_BAABLR010000076.1"/>
</dbReference>
<comment type="caution">
    <text evidence="4">The sequence shown here is derived from an EMBL/GenBank/DDBJ whole genome shotgun (WGS) entry which is preliminary data.</text>
</comment>
<dbReference type="PANTHER" id="PTHR34580:SF1">
    <property type="entry name" value="PROTEIN PAFC"/>
    <property type="match status" value="1"/>
</dbReference>
<proteinExistence type="predicted"/>
<gene>
    <name evidence="4" type="ORF">FRX94_00440</name>
</gene>
<dbReference type="OrthoDB" id="5174471at2"/>
<evidence type="ECO:0000313" key="4">
    <source>
        <dbReference type="EMBL" id="TWT29026.1"/>
    </source>
</evidence>
<reference evidence="4 5" key="1">
    <citation type="submission" date="2019-08" db="EMBL/GenBank/DDBJ databases">
        <authorList>
            <person name="Lei W."/>
        </authorList>
    </citation>
    <scope>NUCLEOTIDE SEQUENCE [LARGE SCALE GENOMIC DNA]</scope>
    <source>
        <strain evidence="4 5">CCUG 58627</strain>
    </source>
</reference>
<dbReference type="InterPro" id="IPR043839">
    <property type="entry name" value="PafC_HTH"/>
</dbReference>
<evidence type="ECO:0000259" key="1">
    <source>
        <dbReference type="Pfam" id="PF13280"/>
    </source>
</evidence>